<keyword evidence="2" id="KW-0378">Hydrolase</keyword>
<geneLocation type="plasmid" evidence="7">
    <name>hyperthermophilic archaeal plasmid 1</name>
</geneLocation>
<name>D9CGF7_9ARCH</name>
<dbReference type="Pfam" id="PF00271">
    <property type="entry name" value="Helicase_C"/>
    <property type="match status" value="1"/>
</dbReference>
<dbReference type="EMBL" id="GU722198">
    <property type="protein sequence ID" value="ADJ54311.1"/>
    <property type="molecule type" value="Genomic_DNA"/>
</dbReference>
<evidence type="ECO:0000256" key="4">
    <source>
        <dbReference type="ARBA" id="ARBA00022840"/>
    </source>
</evidence>
<evidence type="ECO:0000256" key="1">
    <source>
        <dbReference type="ARBA" id="ARBA00022741"/>
    </source>
</evidence>
<dbReference type="InterPro" id="IPR027417">
    <property type="entry name" value="P-loop_NTPase"/>
</dbReference>
<dbReference type="InterPro" id="IPR014001">
    <property type="entry name" value="Helicase_ATP-bd"/>
</dbReference>
<gene>
    <name evidence="7" type="ORF">pHA1_gp33</name>
</gene>
<sequence>MATLELRDYQKEAIEKWKQRGQKGILVLPTGTGKTYIALAVIKEELEQSGKIAVIVPTIVLAHQWQAKIYQYIGIKPTLYYTHEKGIGKITIFVVNSAYMNRHLLQYFTLIIVDEIHHLSAPTWKQIVDTIKDNKKILGLTATPENAILPIVYYMGIGLAREKKAVVNVEIKPVYAELTFSERMQYEQVDQAIRDIARKLDSAKAYGYKAEMEKLDRMLKIMANKRKQLMSEIQDKAFKVLQIAKAHPNEKILVFTESIRGAEKIAKLLNDNNIKTVTIHSQKSKAIRNTLLAEWGKSYRILIAVRSLDEGVDIPDVSIGIIVATGKTIRQLTQRLGRILRPAPNKEKAIMYVVLARNTYETSILWKLNKVAFSR</sequence>
<evidence type="ECO:0000313" key="7">
    <source>
        <dbReference type="EMBL" id="ADJ54311.1"/>
    </source>
</evidence>
<dbReference type="SUPFAM" id="SSF52540">
    <property type="entry name" value="P-loop containing nucleoside triphosphate hydrolases"/>
    <property type="match status" value="1"/>
</dbReference>
<evidence type="ECO:0000259" key="6">
    <source>
        <dbReference type="PROSITE" id="PS51194"/>
    </source>
</evidence>
<dbReference type="GO" id="GO:0140097">
    <property type="term" value="F:catalytic activity, acting on DNA"/>
    <property type="evidence" value="ECO:0007669"/>
    <property type="project" value="UniProtKB-ARBA"/>
</dbReference>
<reference evidence="7" key="1">
    <citation type="journal article" date="2010" name="Environ. Microbiol.">
        <title>Metagenomic analyses of novel viruses and plasmids from a cultured environmental sample of hyperthermophilic neutrophiles.</title>
        <authorList>
            <person name="Garrett R.A."/>
            <person name="Prangishvili D."/>
            <person name="Shah S.A."/>
            <person name="Reuter M."/>
            <person name="Stetter K.O."/>
            <person name="Peng X."/>
        </authorList>
    </citation>
    <scope>NUCLEOTIDE SEQUENCE</scope>
    <source>
        <plasmid evidence="7">hyperthermophilic archaeal plasmid 1</plasmid>
    </source>
</reference>
<evidence type="ECO:0000259" key="5">
    <source>
        <dbReference type="PROSITE" id="PS51192"/>
    </source>
</evidence>
<proteinExistence type="predicted"/>
<keyword evidence="1" id="KW-0547">Nucleotide-binding</keyword>
<dbReference type="Pfam" id="PF04851">
    <property type="entry name" value="ResIII"/>
    <property type="match status" value="1"/>
</dbReference>
<evidence type="ECO:0000256" key="3">
    <source>
        <dbReference type="ARBA" id="ARBA00022806"/>
    </source>
</evidence>
<feature type="domain" description="Helicase ATP-binding" evidence="5">
    <location>
        <begin position="15"/>
        <end position="162"/>
    </location>
</feature>
<dbReference type="AlphaFoldDB" id="D9CGF7"/>
<dbReference type="CDD" id="cd17926">
    <property type="entry name" value="DEXHc_RE"/>
    <property type="match status" value="1"/>
</dbReference>
<dbReference type="PANTHER" id="PTHR11274:SF0">
    <property type="entry name" value="GENERAL TRANSCRIPTION AND DNA REPAIR FACTOR IIH HELICASE SUBUNIT XPB"/>
    <property type="match status" value="1"/>
</dbReference>
<dbReference type="GO" id="GO:0005524">
    <property type="term" value="F:ATP binding"/>
    <property type="evidence" value="ECO:0007669"/>
    <property type="project" value="UniProtKB-KW"/>
</dbReference>
<dbReference type="InterPro" id="IPR006935">
    <property type="entry name" value="Helicase/UvrB_N"/>
</dbReference>
<protein>
    <submittedName>
        <fullName evidence="7">Type III restriction enzyme, res subunit</fullName>
    </submittedName>
</protein>
<dbReference type="SMART" id="SM00490">
    <property type="entry name" value="HELICc"/>
    <property type="match status" value="1"/>
</dbReference>
<organism evidence="7">
    <name type="scientific">archaeon enrichment culture clone 1(2010)</name>
    <dbReference type="NCBI Taxonomy" id="795325"/>
    <lineage>
        <taxon>Archaea</taxon>
        <taxon>environmental samples</taxon>
    </lineage>
</organism>
<keyword evidence="4" id="KW-0067">ATP-binding</keyword>
<dbReference type="GO" id="GO:0003677">
    <property type="term" value="F:DNA binding"/>
    <property type="evidence" value="ECO:0007669"/>
    <property type="project" value="InterPro"/>
</dbReference>
<dbReference type="PROSITE" id="PS51194">
    <property type="entry name" value="HELICASE_CTER"/>
    <property type="match status" value="1"/>
</dbReference>
<dbReference type="Gene3D" id="3.40.50.300">
    <property type="entry name" value="P-loop containing nucleotide triphosphate hydrolases"/>
    <property type="match status" value="2"/>
</dbReference>
<evidence type="ECO:0000256" key="2">
    <source>
        <dbReference type="ARBA" id="ARBA00022801"/>
    </source>
</evidence>
<keyword evidence="7" id="KW-0614">Plasmid</keyword>
<dbReference type="PROSITE" id="PS51192">
    <property type="entry name" value="HELICASE_ATP_BIND_1"/>
    <property type="match status" value="1"/>
</dbReference>
<feature type="domain" description="Helicase C-terminal" evidence="6">
    <location>
        <begin position="225"/>
        <end position="375"/>
    </location>
</feature>
<dbReference type="PANTHER" id="PTHR11274">
    <property type="entry name" value="RAD25/XP-B DNA REPAIR HELICASE"/>
    <property type="match status" value="1"/>
</dbReference>
<keyword evidence="3" id="KW-0347">Helicase</keyword>
<dbReference type="SMART" id="SM00487">
    <property type="entry name" value="DEXDc"/>
    <property type="match status" value="1"/>
</dbReference>
<dbReference type="GO" id="GO:0004386">
    <property type="term" value="F:helicase activity"/>
    <property type="evidence" value="ECO:0007669"/>
    <property type="project" value="UniProtKB-KW"/>
</dbReference>
<accession>D9CGF7</accession>
<dbReference type="GO" id="GO:0016787">
    <property type="term" value="F:hydrolase activity"/>
    <property type="evidence" value="ECO:0007669"/>
    <property type="project" value="UniProtKB-KW"/>
</dbReference>
<dbReference type="InterPro" id="IPR001650">
    <property type="entry name" value="Helicase_C-like"/>
</dbReference>
<dbReference type="InterPro" id="IPR050615">
    <property type="entry name" value="ATP-dep_DNA_Helicase"/>
</dbReference>